<comment type="caution">
    <text evidence="1">The sequence shown here is derived from an EMBL/GenBank/DDBJ whole genome shotgun (WGS) entry which is preliminary data.</text>
</comment>
<proteinExistence type="predicted"/>
<protein>
    <submittedName>
        <fullName evidence="1">Uncharacterized protein</fullName>
    </submittedName>
</protein>
<keyword evidence="2" id="KW-1185">Reference proteome</keyword>
<sequence length="65" mass="7096">MTITTRDVEYVHATAEACNNARSTSSRGTESAYEVDEILALEPSMLPSHPLRADDVTCFLPKLIG</sequence>
<dbReference type="EMBL" id="JAAFYZ010000010">
    <property type="protein sequence ID" value="MBS2546197.1"/>
    <property type="molecule type" value="Genomic_DNA"/>
</dbReference>
<evidence type="ECO:0000313" key="1">
    <source>
        <dbReference type="EMBL" id="MBS2546197.1"/>
    </source>
</evidence>
<dbReference type="Proteomes" id="UP000730482">
    <property type="component" value="Unassembled WGS sequence"/>
</dbReference>
<organism evidence="1 2">
    <name type="scientific">Catenulispora pinistramenti</name>
    <dbReference type="NCBI Taxonomy" id="2705254"/>
    <lineage>
        <taxon>Bacteria</taxon>
        <taxon>Bacillati</taxon>
        <taxon>Actinomycetota</taxon>
        <taxon>Actinomycetes</taxon>
        <taxon>Catenulisporales</taxon>
        <taxon>Catenulisporaceae</taxon>
        <taxon>Catenulispora</taxon>
    </lineage>
</organism>
<evidence type="ECO:0000313" key="2">
    <source>
        <dbReference type="Proteomes" id="UP000730482"/>
    </source>
</evidence>
<accession>A0ABS5KII2</accession>
<name>A0ABS5KII2_9ACTN</name>
<reference evidence="1 2" key="1">
    <citation type="submission" date="2020-02" db="EMBL/GenBank/DDBJ databases">
        <title>Acidophilic actinobacteria isolated from forest soil.</title>
        <authorList>
            <person name="Golinska P."/>
        </authorList>
    </citation>
    <scope>NUCLEOTIDE SEQUENCE [LARGE SCALE GENOMIC DNA]</scope>
    <source>
        <strain evidence="1 2">NL8</strain>
    </source>
</reference>
<dbReference type="RefSeq" id="WP_212007848.1">
    <property type="nucleotide sequence ID" value="NZ_JAAFYZ010000010.1"/>
</dbReference>
<gene>
    <name evidence="1" type="ORF">KGQ19_04880</name>
</gene>